<protein>
    <submittedName>
        <fullName evidence="6">Lrp/AsnC family transcriptional regulator</fullName>
    </submittedName>
</protein>
<dbReference type="InterPro" id="IPR019888">
    <property type="entry name" value="Tscrpt_reg_AsnC-like"/>
</dbReference>
<dbReference type="Gene3D" id="3.30.70.920">
    <property type="match status" value="1"/>
</dbReference>
<keyword evidence="1" id="KW-0805">Transcription regulation</keyword>
<dbReference type="GO" id="GO:0043565">
    <property type="term" value="F:sequence-specific DNA binding"/>
    <property type="evidence" value="ECO:0007669"/>
    <property type="project" value="InterPro"/>
</dbReference>
<keyword evidence="3" id="KW-0804">Transcription</keyword>
<dbReference type="InterPro" id="IPR011991">
    <property type="entry name" value="ArsR-like_HTH"/>
</dbReference>
<dbReference type="InterPro" id="IPR011008">
    <property type="entry name" value="Dimeric_a/b-barrel"/>
</dbReference>
<dbReference type="PROSITE" id="PS00519">
    <property type="entry name" value="HTH_ASNC_1"/>
    <property type="match status" value="1"/>
</dbReference>
<keyword evidence="4" id="KW-1133">Transmembrane helix</keyword>
<dbReference type="InterPro" id="IPR036388">
    <property type="entry name" value="WH-like_DNA-bd_sf"/>
</dbReference>
<sequence>MKRLHYWANTEYSLVNCLLWNLQIHLALITLGTARVLRAHMCWLRAECDMQKELDKRDLNVLSVLQNEARISNVQLAERVGLSPAACWERVKKLEARGYIRRYLGEIALEKLPGTINFMVLVTLKTHRADDFIKFETDIQKSAHVVRCVAVGGGFDYILEVVVAGMEAYKDFLSGFLERNGHIEKYSAHVVTKNVKSQSVDLNVLFADQI</sequence>
<evidence type="ECO:0000259" key="5">
    <source>
        <dbReference type="PROSITE" id="PS50956"/>
    </source>
</evidence>
<dbReference type="PANTHER" id="PTHR30154:SF34">
    <property type="entry name" value="TRANSCRIPTIONAL REGULATOR AZLB"/>
    <property type="match status" value="1"/>
</dbReference>
<name>A0A4U7MY17_9RHOB</name>
<dbReference type="GO" id="GO:0005829">
    <property type="term" value="C:cytosol"/>
    <property type="evidence" value="ECO:0007669"/>
    <property type="project" value="TreeGrafter"/>
</dbReference>
<gene>
    <name evidence="6" type="ORF">FAP39_12480</name>
</gene>
<feature type="domain" description="HTH asnC-type" evidence="5">
    <location>
        <begin position="54"/>
        <end position="116"/>
    </location>
</feature>
<keyword evidence="2" id="KW-0238">DNA-binding</keyword>
<dbReference type="SUPFAM" id="SSF46785">
    <property type="entry name" value="Winged helix' DNA-binding domain"/>
    <property type="match status" value="1"/>
</dbReference>
<evidence type="ECO:0000256" key="3">
    <source>
        <dbReference type="ARBA" id="ARBA00023163"/>
    </source>
</evidence>
<evidence type="ECO:0000313" key="6">
    <source>
        <dbReference type="EMBL" id="TKZ18130.1"/>
    </source>
</evidence>
<dbReference type="Pfam" id="PF01037">
    <property type="entry name" value="AsnC_trans_reg"/>
    <property type="match status" value="1"/>
</dbReference>
<dbReference type="InterPro" id="IPR019887">
    <property type="entry name" value="Tscrpt_reg_AsnC/Lrp_C"/>
</dbReference>
<feature type="transmembrane region" description="Helical" evidence="4">
    <location>
        <begin position="12"/>
        <end position="31"/>
    </location>
</feature>
<dbReference type="PRINTS" id="PR00033">
    <property type="entry name" value="HTHASNC"/>
</dbReference>
<keyword evidence="4" id="KW-0812">Transmembrane</keyword>
<evidence type="ECO:0000256" key="2">
    <source>
        <dbReference type="ARBA" id="ARBA00023125"/>
    </source>
</evidence>
<evidence type="ECO:0000256" key="1">
    <source>
        <dbReference type="ARBA" id="ARBA00023015"/>
    </source>
</evidence>
<dbReference type="InterPro" id="IPR000485">
    <property type="entry name" value="AsnC-type_HTH_dom"/>
</dbReference>
<reference evidence="6 7" key="1">
    <citation type="submission" date="2019-04" db="EMBL/GenBank/DDBJ databases">
        <title>Genome sequence of Pelagicola litoralis CL-ES2.</title>
        <authorList>
            <person name="Cao J."/>
        </authorList>
    </citation>
    <scope>NUCLEOTIDE SEQUENCE [LARGE SCALE GENOMIC DNA]</scope>
    <source>
        <strain evidence="6 7">CL-ES2</strain>
    </source>
</reference>
<comment type="caution">
    <text evidence="6">The sequence shown here is derived from an EMBL/GenBank/DDBJ whole genome shotgun (WGS) entry which is preliminary data.</text>
</comment>
<dbReference type="InterPro" id="IPR036390">
    <property type="entry name" value="WH_DNA-bd_sf"/>
</dbReference>
<keyword evidence="4" id="KW-0472">Membrane</keyword>
<evidence type="ECO:0000313" key="7">
    <source>
        <dbReference type="Proteomes" id="UP000306575"/>
    </source>
</evidence>
<dbReference type="PANTHER" id="PTHR30154">
    <property type="entry name" value="LEUCINE-RESPONSIVE REGULATORY PROTEIN"/>
    <property type="match status" value="1"/>
</dbReference>
<dbReference type="CDD" id="cd00090">
    <property type="entry name" value="HTH_ARSR"/>
    <property type="match status" value="1"/>
</dbReference>
<dbReference type="InterPro" id="IPR019885">
    <property type="entry name" value="Tscrpt_reg_HTH_AsnC-type_CS"/>
</dbReference>
<dbReference type="EMBL" id="SULI01000016">
    <property type="protein sequence ID" value="TKZ18130.1"/>
    <property type="molecule type" value="Genomic_DNA"/>
</dbReference>
<accession>A0A4U7MY17</accession>
<dbReference type="Pfam" id="PF13412">
    <property type="entry name" value="HTH_24"/>
    <property type="match status" value="1"/>
</dbReference>
<dbReference type="PROSITE" id="PS50956">
    <property type="entry name" value="HTH_ASNC_2"/>
    <property type="match status" value="1"/>
</dbReference>
<dbReference type="OrthoDB" id="9803143at2"/>
<evidence type="ECO:0000256" key="4">
    <source>
        <dbReference type="SAM" id="Phobius"/>
    </source>
</evidence>
<dbReference type="Gene3D" id="1.10.10.10">
    <property type="entry name" value="Winged helix-like DNA-binding domain superfamily/Winged helix DNA-binding domain"/>
    <property type="match status" value="1"/>
</dbReference>
<keyword evidence="7" id="KW-1185">Reference proteome</keyword>
<dbReference type="AlphaFoldDB" id="A0A4U7MY17"/>
<dbReference type="SMART" id="SM00344">
    <property type="entry name" value="HTH_ASNC"/>
    <property type="match status" value="1"/>
</dbReference>
<dbReference type="GO" id="GO:0006355">
    <property type="term" value="P:regulation of DNA-templated transcription"/>
    <property type="evidence" value="ECO:0007669"/>
    <property type="project" value="UniProtKB-ARBA"/>
</dbReference>
<proteinExistence type="predicted"/>
<dbReference type="SUPFAM" id="SSF54909">
    <property type="entry name" value="Dimeric alpha+beta barrel"/>
    <property type="match status" value="1"/>
</dbReference>
<dbReference type="Proteomes" id="UP000306575">
    <property type="component" value="Unassembled WGS sequence"/>
</dbReference>
<dbReference type="GO" id="GO:0043200">
    <property type="term" value="P:response to amino acid"/>
    <property type="evidence" value="ECO:0007669"/>
    <property type="project" value="TreeGrafter"/>
</dbReference>
<organism evidence="6 7">
    <name type="scientific">Shimia litoralis</name>
    <dbReference type="NCBI Taxonomy" id="420403"/>
    <lineage>
        <taxon>Bacteria</taxon>
        <taxon>Pseudomonadati</taxon>
        <taxon>Pseudomonadota</taxon>
        <taxon>Alphaproteobacteria</taxon>
        <taxon>Rhodobacterales</taxon>
        <taxon>Roseobacteraceae</taxon>
    </lineage>
</organism>